<feature type="domain" description="Pyridoxine 5'-phosphate oxidase dimerisation C-terminal" evidence="9">
    <location>
        <begin position="206"/>
        <end position="246"/>
    </location>
</feature>
<feature type="binding site" evidence="6">
    <location>
        <position position="100"/>
    </location>
    <ligand>
        <name>substrate</name>
    </ligand>
</feature>
<dbReference type="Gene3D" id="2.30.110.10">
    <property type="entry name" value="Electron Transport, Fmn-binding Protein, Chain A"/>
    <property type="match status" value="1"/>
</dbReference>
<dbReference type="GO" id="GO:0004733">
    <property type="term" value="F:pyridoxamine phosphate oxidase activity"/>
    <property type="evidence" value="ECO:0007669"/>
    <property type="project" value="UniProtKB-UniRule"/>
</dbReference>
<dbReference type="NCBIfam" id="TIGR00558">
    <property type="entry name" value="pdxH"/>
    <property type="match status" value="1"/>
</dbReference>
<comment type="pathway">
    <text evidence="6">Cofactor metabolism; pyridoxal 5'-phosphate salvage; pyridoxal 5'-phosphate from pyridoxamine 5'-phosphate: step 1/1.</text>
</comment>
<feature type="binding site" evidence="6">
    <location>
        <begin position="110"/>
        <end position="111"/>
    </location>
    <ligand>
        <name>FMN</name>
        <dbReference type="ChEBI" id="CHEBI:58210"/>
    </ligand>
</feature>
<dbReference type="Proteomes" id="UP000198788">
    <property type="component" value="Unassembled WGS sequence"/>
</dbReference>
<evidence type="ECO:0000259" key="9">
    <source>
        <dbReference type="Pfam" id="PF10590"/>
    </source>
</evidence>
<dbReference type="NCBIfam" id="NF004231">
    <property type="entry name" value="PRK05679.1"/>
    <property type="match status" value="1"/>
</dbReference>
<feature type="binding site" evidence="6 7">
    <location>
        <position position="139"/>
    </location>
    <ligand>
        <name>FMN</name>
        <dbReference type="ChEBI" id="CHEBI:58210"/>
    </ligand>
</feature>
<dbReference type="InterPro" id="IPR011576">
    <property type="entry name" value="Pyridox_Oxase_N"/>
</dbReference>
<proteinExistence type="inferred from homology"/>
<reference evidence="11" key="1">
    <citation type="submission" date="2016-10" db="EMBL/GenBank/DDBJ databases">
        <authorList>
            <person name="Varghese N."/>
            <person name="Submissions S."/>
        </authorList>
    </citation>
    <scope>NUCLEOTIDE SEQUENCE [LARGE SCALE GENOMIC DNA]</scope>
    <source>
        <strain evidence="11">CGMCC 1.10683</strain>
    </source>
</reference>
<name>A0A1I6SYK7_9CAUL</name>
<dbReference type="PANTHER" id="PTHR10851:SF0">
    <property type="entry name" value="PYRIDOXINE-5'-PHOSPHATE OXIDASE"/>
    <property type="match status" value="1"/>
</dbReference>
<comment type="catalytic activity">
    <reaction evidence="6">
        <text>pyridoxamine 5'-phosphate + O2 + H2O = pyridoxal 5'-phosphate + H2O2 + NH4(+)</text>
        <dbReference type="Rhea" id="RHEA:15817"/>
        <dbReference type="ChEBI" id="CHEBI:15377"/>
        <dbReference type="ChEBI" id="CHEBI:15379"/>
        <dbReference type="ChEBI" id="CHEBI:16240"/>
        <dbReference type="ChEBI" id="CHEBI:28938"/>
        <dbReference type="ChEBI" id="CHEBI:58451"/>
        <dbReference type="ChEBI" id="CHEBI:597326"/>
        <dbReference type="EC" id="1.4.3.5"/>
    </reaction>
</comment>
<dbReference type="InterPro" id="IPR019576">
    <property type="entry name" value="Pyridoxamine_oxidase_dimer_C"/>
</dbReference>
<dbReference type="EC" id="1.4.3.5" evidence="6"/>
<feature type="binding site" evidence="6 7">
    <location>
        <position position="117"/>
    </location>
    <ligand>
        <name>FMN</name>
        <dbReference type="ChEBI" id="CHEBI:58210"/>
    </ligand>
</feature>
<evidence type="ECO:0000313" key="11">
    <source>
        <dbReference type="Proteomes" id="UP000198788"/>
    </source>
</evidence>
<dbReference type="PROSITE" id="PS01064">
    <property type="entry name" value="PYRIDOX_OXIDASE"/>
    <property type="match status" value="1"/>
</dbReference>
<dbReference type="SUPFAM" id="SSF50475">
    <property type="entry name" value="FMN-binding split barrel"/>
    <property type="match status" value="1"/>
</dbReference>
<comment type="cofactor">
    <cofactor evidence="6 7">
        <name>FMN</name>
        <dbReference type="ChEBI" id="CHEBI:58210"/>
    </cofactor>
    <text evidence="6 7">Binds 1 FMN per subunit.</text>
</comment>
<dbReference type="InterPro" id="IPR012349">
    <property type="entry name" value="Split_barrel_FMN-bd"/>
</dbReference>
<comment type="subunit">
    <text evidence="6">Homodimer.</text>
</comment>
<evidence type="ECO:0000256" key="7">
    <source>
        <dbReference type="PIRSR" id="PIRSR000190-2"/>
    </source>
</evidence>
<dbReference type="PANTHER" id="PTHR10851">
    <property type="entry name" value="PYRIDOXINE-5-PHOSPHATE OXIDASE"/>
    <property type="match status" value="1"/>
</dbReference>
<dbReference type="UniPathway" id="UPA01068">
    <property type="reaction ID" value="UER00304"/>
</dbReference>
<feature type="binding site" evidence="6 7">
    <location>
        <begin position="95"/>
        <end position="100"/>
    </location>
    <ligand>
        <name>FMN</name>
        <dbReference type="ChEBI" id="CHEBI:58210"/>
    </ligand>
</feature>
<organism evidence="10 11">
    <name type="scientific">Brevundimonas viscosa</name>
    <dbReference type="NCBI Taxonomy" id="871741"/>
    <lineage>
        <taxon>Bacteria</taxon>
        <taxon>Pseudomonadati</taxon>
        <taxon>Pseudomonadota</taxon>
        <taxon>Alphaproteobacteria</taxon>
        <taxon>Caulobacterales</taxon>
        <taxon>Caulobacteraceae</taxon>
        <taxon>Brevundimonas</taxon>
    </lineage>
</organism>
<dbReference type="Pfam" id="PF10590">
    <property type="entry name" value="PNP_phzG_C"/>
    <property type="match status" value="1"/>
</dbReference>
<dbReference type="InterPro" id="IPR000659">
    <property type="entry name" value="Pyridox_Oxase"/>
</dbReference>
<dbReference type="Pfam" id="PF01243">
    <property type="entry name" value="PNPOx_N"/>
    <property type="match status" value="1"/>
</dbReference>
<comment type="pathway">
    <text evidence="6">Cofactor metabolism; pyridoxal 5'-phosphate salvage; pyridoxal 5'-phosphate from pyridoxine 5'-phosphate: step 1/1.</text>
</comment>
<dbReference type="HAMAP" id="MF_01629">
    <property type="entry name" value="PdxH"/>
    <property type="match status" value="1"/>
</dbReference>
<evidence type="ECO:0000256" key="4">
    <source>
        <dbReference type="ARBA" id="ARBA00023002"/>
    </source>
</evidence>
<evidence type="ECO:0000259" key="8">
    <source>
        <dbReference type="Pfam" id="PF01243"/>
    </source>
</evidence>
<feature type="binding site" evidence="6 7">
    <location>
        <begin position="174"/>
        <end position="175"/>
    </location>
    <ligand>
        <name>FMN</name>
        <dbReference type="ChEBI" id="CHEBI:58210"/>
    </ligand>
</feature>
<sequence>MVKARLTVKPLPIGRGRVYLQAMTTPVIPPSPTREEYAEHYAAALAANGDESIFDRAEPIGLFVEWLADARGTEPNDANAMALATVDADGQPDARMVLLKDVDAGGFTFYSNRESAKGLALAAHPRAGLLFHWKTLRRQVRVRGPVEPVSADEADAYFASRARESRIGAWASEQSRPLESREELELAVARETARFEGREVPRPERWTGWRVIPESIEFWRDRPFRLHDRLRFDRAGESWTRTRLQP</sequence>
<keyword evidence="4 6" id="KW-0560">Oxidoreductase</keyword>
<comment type="similarity">
    <text evidence="1 6">Belongs to the pyridoxamine 5'-phosphate oxidase family.</text>
</comment>
<feature type="binding site" evidence="6">
    <location>
        <begin position="225"/>
        <end position="227"/>
    </location>
    <ligand>
        <name>substrate</name>
    </ligand>
</feature>
<evidence type="ECO:0000256" key="1">
    <source>
        <dbReference type="ARBA" id="ARBA00007301"/>
    </source>
</evidence>
<comment type="caution">
    <text evidence="6">Lacks conserved residue(s) required for the propagation of feature annotation.</text>
</comment>
<feature type="binding site" evidence="6">
    <location>
        <position position="165"/>
    </location>
    <ligand>
        <name>substrate</name>
    </ligand>
</feature>
<evidence type="ECO:0000256" key="3">
    <source>
        <dbReference type="ARBA" id="ARBA00022643"/>
    </source>
</evidence>
<evidence type="ECO:0000313" key="10">
    <source>
        <dbReference type="EMBL" id="SFS81918.1"/>
    </source>
</evidence>
<keyword evidence="5 6" id="KW-0664">Pyridoxine biosynthesis</keyword>
<feature type="binding site" evidence="6 7">
    <location>
        <position position="229"/>
    </location>
    <ligand>
        <name>FMN</name>
        <dbReference type="ChEBI" id="CHEBI:58210"/>
    </ligand>
</feature>
<dbReference type="STRING" id="871741.SAMN05192570_2793"/>
<keyword evidence="11" id="KW-1185">Reference proteome</keyword>
<keyword evidence="2 6" id="KW-0285">Flavoprotein</keyword>
<feature type="binding site" evidence="6">
    <location>
        <position position="161"/>
    </location>
    <ligand>
        <name>substrate</name>
    </ligand>
</feature>
<accession>A0A1I6SYK7</accession>
<dbReference type="InterPro" id="IPR019740">
    <property type="entry name" value="Pyridox_Oxase_CS"/>
</dbReference>
<dbReference type="GO" id="GO:0008615">
    <property type="term" value="P:pyridoxine biosynthetic process"/>
    <property type="evidence" value="ECO:0007669"/>
    <property type="project" value="UniProtKB-UniRule"/>
</dbReference>
<dbReference type="GO" id="GO:0010181">
    <property type="term" value="F:FMN binding"/>
    <property type="evidence" value="ECO:0007669"/>
    <property type="project" value="UniProtKB-UniRule"/>
</dbReference>
<dbReference type="EMBL" id="FOZV01000006">
    <property type="protein sequence ID" value="SFS81918.1"/>
    <property type="molecule type" value="Genomic_DNA"/>
</dbReference>
<dbReference type="AlphaFoldDB" id="A0A1I6SYK7"/>
<feature type="binding site" evidence="6">
    <location>
        <position position="157"/>
    </location>
    <ligand>
        <name>substrate</name>
    </ligand>
</feature>
<evidence type="ECO:0000256" key="2">
    <source>
        <dbReference type="ARBA" id="ARBA00022630"/>
    </source>
</evidence>
<dbReference type="PIRSF" id="PIRSF000190">
    <property type="entry name" value="Pyd_amn-ph_oxd"/>
    <property type="match status" value="1"/>
</dbReference>
<comment type="function">
    <text evidence="6">Catalyzes the oxidation of either pyridoxine 5'-phosphate (PNP) or pyridoxamine 5'-phosphate (PMP) into pyridoxal 5'-phosphate (PLP).</text>
</comment>
<comment type="catalytic activity">
    <reaction evidence="6">
        <text>pyridoxine 5'-phosphate + O2 = pyridoxal 5'-phosphate + H2O2</text>
        <dbReference type="Rhea" id="RHEA:15149"/>
        <dbReference type="ChEBI" id="CHEBI:15379"/>
        <dbReference type="ChEBI" id="CHEBI:16240"/>
        <dbReference type="ChEBI" id="CHEBI:58589"/>
        <dbReference type="ChEBI" id="CHEBI:597326"/>
        <dbReference type="EC" id="1.4.3.5"/>
    </reaction>
</comment>
<keyword evidence="3 6" id="KW-0288">FMN</keyword>
<evidence type="ECO:0000256" key="6">
    <source>
        <dbReference type="HAMAP-Rule" id="MF_01629"/>
    </source>
</evidence>
<gene>
    <name evidence="6" type="primary">pdxH</name>
    <name evidence="10" type="ORF">SAMN05192570_2793</name>
</gene>
<feature type="domain" description="Pyridoxamine 5'-phosphate oxidase N-terminal" evidence="8">
    <location>
        <begin position="76"/>
        <end position="190"/>
    </location>
</feature>
<protein>
    <recommendedName>
        <fullName evidence="6">Pyridoxine/pyridoxamine 5'-phosphate oxidase</fullName>
        <ecNumber evidence="6">1.4.3.5</ecNumber>
    </recommendedName>
    <alternativeName>
        <fullName evidence="6">PNP/PMP oxidase</fullName>
        <shortName evidence="6">PNPOx</shortName>
    </alternativeName>
    <alternativeName>
        <fullName evidence="6">Pyridoxal 5'-phosphate synthase</fullName>
    </alternativeName>
</protein>
<evidence type="ECO:0000256" key="5">
    <source>
        <dbReference type="ARBA" id="ARBA00023096"/>
    </source>
</evidence>
<feature type="binding site" evidence="6 7">
    <location>
        <position position="219"/>
    </location>
    <ligand>
        <name>FMN</name>
        <dbReference type="ChEBI" id="CHEBI:58210"/>
    </ligand>
</feature>